<dbReference type="EMBL" id="BGPR01011025">
    <property type="protein sequence ID" value="GBN49235.1"/>
    <property type="molecule type" value="Genomic_DNA"/>
</dbReference>
<evidence type="ECO:0000313" key="1">
    <source>
        <dbReference type="EMBL" id="GBN49235.1"/>
    </source>
</evidence>
<organism evidence="1 2">
    <name type="scientific">Araneus ventricosus</name>
    <name type="common">Orbweaver spider</name>
    <name type="synonym">Epeira ventricosa</name>
    <dbReference type="NCBI Taxonomy" id="182803"/>
    <lineage>
        <taxon>Eukaryota</taxon>
        <taxon>Metazoa</taxon>
        <taxon>Ecdysozoa</taxon>
        <taxon>Arthropoda</taxon>
        <taxon>Chelicerata</taxon>
        <taxon>Arachnida</taxon>
        <taxon>Araneae</taxon>
        <taxon>Araneomorphae</taxon>
        <taxon>Entelegynae</taxon>
        <taxon>Araneoidea</taxon>
        <taxon>Araneidae</taxon>
        <taxon>Araneus</taxon>
    </lineage>
</organism>
<reference evidence="1 2" key="1">
    <citation type="journal article" date="2019" name="Sci. Rep.">
        <title>Orb-weaving spider Araneus ventricosus genome elucidates the spidroin gene catalogue.</title>
        <authorList>
            <person name="Kono N."/>
            <person name="Nakamura H."/>
            <person name="Ohtoshi R."/>
            <person name="Moran D.A.P."/>
            <person name="Shinohara A."/>
            <person name="Yoshida Y."/>
            <person name="Fujiwara M."/>
            <person name="Mori M."/>
            <person name="Tomita M."/>
            <person name="Arakawa K."/>
        </authorList>
    </citation>
    <scope>NUCLEOTIDE SEQUENCE [LARGE SCALE GENOMIC DNA]</scope>
</reference>
<gene>
    <name evidence="1" type="ORF">AVEN_97416_1</name>
</gene>
<name>A0A4Y2PB77_ARAVE</name>
<evidence type="ECO:0000313" key="2">
    <source>
        <dbReference type="Proteomes" id="UP000499080"/>
    </source>
</evidence>
<accession>A0A4Y2PB77</accession>
<comment type="caution">
    <text evidence="1">The sequence shown here is derived from an EMBL/GenBank/DDBJ whole genome shotgun (WGS) entry which is preliminary data.</text>
</comment>
<proteinExistence type="predicted"/>
<dbReference type="AlphaFoldDB" id="A0A4Y2PB77"/>
<sequence>MDLKLQRDCGVMLGSFALSKPTGNAEIPKGSAIHCQTSSAVFLLSYSILLLSLCTIKEFVSTRLNQTSEIRSDGANFRSFPYLKVHRPFGAFYNPSAERNIRSEFRSFSISF</sequence>
<dbReference type="Proteomes" id="UP000499080">
    <property type="component" value="Unassembled WGS sequence"/>
</dbReference>
<protein>
    <submittedName>
        <fullName evidence="1">Uncharacterized protein</fullName>
    </submittedName>
</protein>
<keyword evidence="2" id="KW-1185">Reference proteome</keyword>